<evidence type="ECO:0000313" key="2">
    <source>
        <dbReference type="Proteomes" id="UP001163036"/>
    </source>
</evidence>
<protein>
    <submittedName>
        <fullName evidence="1">Uncharacterized protein</fullName>
    </submittedName>
</protein>
<reference evidence="1" key="1">
    <citation type="submission" date="2022-05" db="EMBL/GenBank/DDBJ databases">
        <title>Megaplasmid of Vibrio parahaemolyticus.</title>
        <authorList>
            <person name="Strauch E."/>
            <person name="Borowiak M."/>
        </authorList>
    </citation>
    <scope>NUCLEOTIDE SEQUENCE</scope>
    <source>
        <strain evidence="1">16-VB00198</strain>
        <plasmid evidence="1">pVP-16-VB00198-1</plasmid>
    </source>
</reference>
<geneLocation type="plasmid" evidence="1 2">
    <name>pVP-16-VB00198-1</name>
</geneLocation>
<dbReference type="EMBL" id="CP097357">
    <property type="protein sequence ID" value="UYV30223.1"/>
    <property type="molecule type" value="Genomic_DNA"/>
</dbReference>
<gene>
    <name evidence="1" type="ORF">M5598_24540</name>
</gene>
<keyword evidence="1" id="KW-0614">Plasmid</keyword>
<dbReference type="RefSeq" id="WP_264400334.1">
    <property type="nucleotide sequence ID" value="NZ_CP062152.1"/>
</dbReference>
<accession>A0A8H9TM89</accession>
<name>A0A8H9TM89_VIBPH</name>
<dbReference type="AlphaFoldDB" id="A0A8H9TM89"/>
<proteinExistence type="predicted"/>
<sequence length="100" mass="11261">MKNVDTVKRLAESGQEAKKLFSDLAKDFDRQENAGYDLWTHLPSYKAAVAAHGDYAVEYKPSIADIMIEAAMFLSDKMEVVPDMTPDKAEWYSCPCGQEH</sequence>
<organism evidence="1 2">
    <name type="scientific">Vibrio parahaemolyticus</name>
    <dbReference type="NCBI Taxonomy" id="670"/>
    <lineage>
        <taxon>Bacteria</taxon>
        <taxon>Pseudomonadati</taxon>
        <taxon>Pseudomonadota</taxon>
        <taxon>Gammaproteobacteria</taxon>
        <taxon>Vibrionales</taxon>
        <taxon>Vibrionaceae</taxon>
        <taxon>Vibrio</taxon>
    </lineage>
</organism>
<dbReference type="Proteomes" id="UP001163036">
    <property type="component" value="Plasmid pVP-16-VB00198-1"/>
</dbReference>
<evidence type="ECO:0000313" key="1">
    <source>
        <dbReference type="EMBL" id="UYV30223.1"/>
    </source>
</evidence>